<dbReference type="SUPFAM" id="SSF49313">
    <property type="entry name" value="Cadherin-like"/>
    <property type="match status" value="4"/>
</dbReference>
<dbReference type="PROSITE" id="PS50268">
    <property type="entry name" value="CADHERIN_2"/>
    <property type="match status" value="4"/>
</dbReference>
<evidence type="ECO:0000256" key="5">
    <source>
        <dbReference type="ARBA" id="ARBA00022889"/>
    </source>
</evidence>
<feature type="domain" description="Cadherin" evidence="11">
    <location>
        <begin position="113"/>
        <end position="225"/>
    </location>
</feature>
<keyword evidence="7 10" id="KW-0472">Membrane</keyword>
<evidence type="ECO:0000256" key="6">
    <source>
        <dbReference type="ARBA" id="ARBA00022989"/>
    </source>
</evidence>
<dbReference type="GO" id="GO:0060429">
    <property type="term" value="P:epithelium development"/>
    <property type="evidence" value="ECO:0007669"/>
    <property type="project" value="UniProtKB-ARBA"/>
</dbReference>
<evidence type="ECO:0000256" key="8">
    <source>
        <dbReference type="PROSITE-ProRule" id="PRU00043"/>
    </source>
</evidence>
<dbReference type="SMART" id="SM00112">
    <property type="entry name" value="CA"/>
    <property type="match status" value="4"/>
</dbReference>
<accession>A0A8C4LV96</accession>
<dbReference type="AlphaFoldDB" id="A0A8C4LV96"/>
<keyword evidence="6 10" id="KW-1133">Transmembrane helix</keyword>
<dbReference type="GO" id="GO:0005886">
    <property type="term" value="C:plasma membrane"/>
    <property type="evidence" value="ECO:0007669"/>
    <property type="project" value="InterPro"/>
</dbReference>
<dbReference type="Pfam" id="PF00028">
    <property type="entry name" value="Cadherin"/>
    <property type="match status" value="2"/>
</dbReference>
<protein>
    <submittedName>
        <fullName evidence="12">Cadherin related family member 2</fullName>
    </submittedName>
</protein>
<dbReference type="PROSITE" id="PS00232">
    <property type="entry name" value="CADHERIN_1"/>
    <property type="match status" value="2"/>
</dbReference>
<evidence type="ECO:0000256" key="3">
    <source>
        <dbReference type="ARBA" id="ARBA00022737"/>
    </source>
</evidence>
<evidence type="ECO:0000256" key="2">
    <source>
        <dbReference type="ARBA" id="ARBA00022692"/>
    </source>
</evidence>
<evidence type="ECO:0000256" key="1">
    <source>
        <dbReference type="ARBA" id="ARBA00004370"/>
    </source>
</evidence>
<dbReference type="Ensembl" id="ENSEAST00005018946.1">
    <property type="protein sequence ID" value="ENSEASP00005017445.1"/>
    <property type="gene ID" value="ENSEASG00005012044.1"/>
</dbReference>
<evidence type="ECO:0000256" key="7">
    <source>
        <dbReference type="ARBA" id="ARBA00023136"/>
    </source>
</evidence>
<evidence type="ECO:0000256" key="4">
    <source>
        <dbReference type="ARBA" id="ARBA00022837"/>
    </source>
</evidence>
<dbReference type="GO" id="GO:0005509">
    <property type="term" value="F:calcium ion binding"/>
    <property type="evidence" value="ECO:0007669"/>
    <property type="project" value="UniProtKB-UniRule"/>
</dbReference>
<dbReference type="GO" id="GO:0007156">
    <property type="term" value="P:homophilic cell adhesion via plasma membrane adhesion molecules"/>
    <property type="evidence" value="ECO:0007669"/>
    <property type="project" value="InterPro"/>
</dbReference>
<reference evidence="12" key="1">
    <citation type="submission" date="2023-03" db="UniProtKB">
        <authorList>
            <consortium name="Ensembl"/>
        </authorList>
    </citation>
    <scope>IDENTIFICATION</scope>
</reference>
<dbReference type="FunFam" id="2.60.40.60:FF:000245">
    <property type="entry name" value="Cadherin related family member 2"/>
    <property type="match status" value="1"/>
</dbReference>
<dbReference type="PANTHER" id="PTHR24026">
    <property type="entry name" value="FAT ATYPICAL CADHERIN-RELATED"/>
    <property type="match status" value="1"/>
</dbReference>
<keyword evidence="4 8" id="KW-0106">Calcium</keyword>
<dbReference type="PANTHER" id="PTHR24026:SF133">
    <property type="entry name" value="CADHERIN-RELATED FAMILY MEMBER 2"/>
    <property type="match status" value="1"/>
</dbReference>
<name>A0A8C4LV96_EQUAS</name>
<keyword evidence="3" id="KW-0677">Repeat</keyword>
<feature type="domain" description="Cadherin" evidence="11">
    <location>
        <begin position="371"/>
        <end position="471"/>
    </location>
</feature>
<dbReference type="Gene3D" id="2.60.40.60">
    <property type="entry name" value="Cadherins"/>
    <property type="match status" value="4"/>
</dbReference>
<feature type="compositionally biased region" description="Low complexity" evidence="9">
    <location>
        <begin position="654"/>
        <end position="669"/>
    </location>
</feature>
<dbReference type="PRINTS" id="PR00205">
    <property type="entry name" value="CADHERIN"/>
</dbReference>
<dbReference type="InterPro" id="IPR020894">
    <property type="entry name" value="Cadherin_CS"/>
</dbReference>
<keyword evidence="2 10" id="KW-0812">Transmembrane</keyword>
<organism evidence="12">
    <name type="scientific">Equus asinus asinus</name>
    <dbReference type="NCBI Taxonomy" id="83772"/>
    <lineage>
        <taxon>Eukaryota</taxon>
        <taxon>Metazoa</taxon>
        <taxon>Chordata</taxon>
        <taxon>Craniata</taxon>
        <taxon>Vertebrata</taxon>
        <taxon>Euteleostomi</taxon>
        <taxon>Mammalia</taxon>
        <taxon>Eutheria</taxon>
        <taxon>Laurasiatheria</taxon>
        <taxon>Perissodactyla</taxon>
        <taxon>Equidae</taxon>
        <taxon>Equus</taxon>
    </lineage>
</organism>
<proteinExistence type="predicted"/>
<dbReference type="InterPro" id="IPR002126">
    <property type="entry name" value="Cadherin-like_dom"/>
</dbReference>
<feature type="domain" description="Cadherin" evidence="11">
    <location>
        <begin position="4"/>
        <end position="112"/>
    </location>
</feature>
<evidence type="ECO:0000313" key="12">
    <source>
        <dbReference type="Ensembl" id="ENSEASP00005017445.1"/>
    </source>
</evidence>
<dbReference type="GO" id="GO:0050839">
    <property type="term" value="F:cell adhesion molecule binding"/>
    <property type="evidence" value="ECO:0007669"/>
    <property type="project" value="TreeGrafter"/>
</dbReference>
<feature type="region of interest" description="Disordered" evidence="9">
    <location>
        <begin position="654"/>
        <end position="726"/>
    </location>
</feature>
<gene>
    <name evidence="12" type="primary">CDHR2</name>
</gene>
<feature type="transmembrane region" description="Helical" evidence="10">
    <location>
        <begin position="569"/>
        <end position="595"/>
    </location>
</feature>
<keyword evidence="5" id="KW-0130">Cell adhesion</keyword>
<sequence>IPVVSGSYNIFVQEEGNVSVTIQAHDDDQPDTNNSRLLFSLLPSPYSHNFSVDPDSGILRNLGPLDREAIDPALGGRIVLTVRVADCGVPVLSTEVNVTITVEDINDNLPIFNKSNYTFQVKERDPGVLVGVVEARDADQTEANNRISFSLSGSGANNFMLRGSVLGSGWAEGRLRLPSDVSLDYETQNSFTLTVNAENPDPQGAEATAQVVVEVEDVNDEPPTLDSASLHGIRVAENGSQHGLVAEVVARDVDTMAQLEVQLVNVLCTKAGVDVGSLCHGWFSVLANGSVFINQSEAIDYETCDLVTLVVRACDLTTDPRFEAYSNNGSLPITIEDVNDNAPYFLHEDKTFGVQGYLAWPPDVVHSCPQARDDDSGDNGAILFSILQVDFITKDGATTTFQGFFRVSTSSADNEFIGNIELVTNLDSTLQGTYQVTVRAQDRPSVGPAQEARITLNLFTVDQSYRVRLQFSTNKEEVLAHLEEIKAALAQATRTTVYVVNIQDMETARRAAPGVGKQEAWGMPVSLGSELGSVARMIRSDQDSLTRLLQQGLVVLGSQESQEADTPKVLTGVIVGLGVALLLVIVIMTTVLVCARRSYHRKLLAVKAAKEARKTAVGMMPSDSAIPGTNMYTSERANPMLNLATKDLGFESQSSSSDLDNVSLNSLDDNSVDLEKDKQKIKKPLPCPTEPDPEPLSLVLEGRKRGTGGQKEDLSFANAGLDTTDL</sequence>
<dbReference type="GO" id="GO:0030154">
    <property type="term" value="P:cell differentiation"/>
    <property type="evidence" value="ECO:0007669"/>
    <property type="project" value="UniProtKB-ARBA"/>
</dbReference>
<dbReference type="FunFam" id="2.60.40.60:FF:000252">
    <property type="entry name" value="Cadherin related family member 2"/>
    <property type="match status" value="1"/>
</dbReference>
<dbReference type="FunFam" id="2.60.40.60:FF:000221">
    <property type="entry name" value="Cadherin related family member 2"/>
    <property type="match status" value="1"/>
</dbReference>
<evidence type="ECO:0000256" key="9">
    <source>
        <dbReference type="SAM" id="MobiDB-lite"/>
    </source>
</evidence>
<dbReference type="FunFam" id="2.60.40.60:FF:000101">
    <property type="entry name" value="FAT atypical cadherin 4"/>
    <property type="match status" value="1"/>
</dbReference>
<comment type="subcellular location">
    <subcellularLocation>
        <location evidence="1">Membrane</location>
    </subcellularLocation>
</comment>
<dbReference type="InterPro" id="IPR015919">
    <property type="entry name" value="Cadherin-like_sf"/>
</dbReference>
<evidence type="ECO:0000256" key="10">
    <source>
        <dbReference type="SAM" id="Phobius"/>
    </source>
</evidence>
<dbReference type="CDD" id="cd11304">
    <property type="entry name" value="Cadherin_repeat"/>
    <property type="match status" value="4"/>
</dbReference>
<evidence type="ECO:0000259" key="11">
    <source>
        <dbReference type="PROSITE" id="PS50268"/>
    </source>
</evidence>
<feature type="domain" description="Cadherin" evidence="11">
    <location>
        <begin position="227"/>
        <end position="345"/>
    </location>
</feature>